<dbReference type="InterPro" id="IPR027463">
    <property type="entry name" value="AcrB_DN_DC_subdom"/>
</dbReference>
<reference evidence="2 3" key="1">
    <citation type="submission" date="2019-02" db="EMBL/GenBank/DDBJ databases">
        <title>Prokaryotic population dynamics and viral predation in marine succession experiment using metagenomics: the confinement effect.</title>
        <authorList>
            <person name="Haro-Moreno J.M."/>
            <person name="Rodriguez-Valera F."/>
            <person name="Lopez-Perez M."/>
        </authorList>
    </citation>
    <scope>NUCLEOTIDE SEQUENCE [LARGE SCALE GENOMIC DNA]</scope>
    <source>
        <strain evidence="2">MED-G157</strain>
    </source>
</reference>
<evidence type="ECO:0000256" key="1">
    <source>
        <dbReference type="SAM" id="Phobius"/>
    </source>
</evidence>
<dbReference type="SUPFAM" id="SSF82693">
    <property type="entry name" value="Multidrug efflux transporter AcrB pore domain, PN1, PN2, PC1 and PC2 subdomains"/>
    <property type="match status" value="2"/>
</dbReference>
<accession>A0A520S2D8</accession>
<keyword evidence="1" id="KW-0472">Membrane</keyword>
<dbReference type="Gene3D" id="3.30.2090.10">
    <property type="entry name" value="Multidrug efflux transporter AcrB TolC docking domain, DN and DC subdomains"/>
    <property type="match status" value="2"/>
</dbReference>
<feature type="transmembrane region" description="Helical" evidence="1">
    <location>
        <begin position="905"/>
        <end position="924"/>
    </location>
</feature>
<dbReference type="AlphaFoldDB" id="A0A520S2D8"/>
<feature type="transmembrane region" description="Helical" evidence="1">
    <location>
        <begin position="362"/>
        <end position="380"/>
    </location>
</feature>
<dbReference type="Gene3D" id="3.30.70.1440">
    <property type="entry name" value="Multidrug efflux transporter AcrB pore domain"/>
    <property type="match status" value="1"/>
</dbReference>
<dbReference type="Gene3D" id="1.20.1640.10">
    <property type="entry name" value="Multidrug efflux transporter AcrB transmembrane domain"/>
    <property type="match status" value="2"/>
</dbReference>
<feature type="transmembrane region" description="Helical" evidence="1">
    <location>
        <begin position="339"/>
        <end position="356"/>
    </location>
</feature>
<protein>
    <submittedName>
        <fullName evidence="2">Efflux RND transporter permease subunit</fullName>
    </submittedName>
</protein>
<evidence type="ECO:0000313" key="2">
    <source>
        <dbReference type="EMBL" id="RZO76640.1"/>
    </source>
</evidence>
<dbReference type="GO" id="GO:0042910">
    <property type="term" value="F:xenobiotic transmembrane transporter activity"/>
    <property type="evidence" value="ECO:0007669"/>
    <property type="project" value="TreeGrafter"/>
</dbReference>
<sequence length="1080" mass="118617">MGIISGSIRRPVTVAMAVSAIVLFGSISLDRLGLNLLPELSYPTLTIRTDFDGAAPSEVEEQITRRIEQRVGTINGLRKMHSISAAGRSDVVLEFIWGAKMDLVSIEVREKLDLVNLPLDVARPSLLRLNPNLDPIFRLALTREDTSVDPVYDLQALRRFADDYLKRRLDPVEGVAAVIVGGGYEDEIAVHVDQERLALLGISIQELGQRLQNTNVNLSSGRLVDGTQEYLVRTVNQFSSMKDIGDTIVFRDGPRLLRLRDVAKVKEDHKDRDSIMRVNGREAIEISLYKEGDSNTIAVAENIQERLDDIQKQLPEKFNLVTIYDQSTFISAAIDEVKTAAVIGSILAVLVLFLFLRDLRSTLIITTTIPISVMATFALMDLDDISLNVMSLGGIALAVGMLMDNAIVVLENIWRHREMGEPLKEASSKGASEVSGAVFASTITTIAVFLPLVFVDGIAGQLFKDQAMTVAFALIASLILAFTLIPMLSAIGGRESHYAAASEPHSSSWISRLILPLRLVFVELPRLLLMIIIFLIKKLMVILSFLGRPILDGFDIVYEELAKYYGALLKLSLKHRILTILLAASAFIGSLFLVPTLSLELIPPLSQGEFSIKLETEPGTRLERTDIILRDLQTALNQSDIIDKTYAIAGTGGRLDASSVGGGENIGELNVVMSKGTDIEDEELVMDLFRDNLADIPATEYTISRPQLFSFSTPLEIEVAGTELIEIKRVADQLVAYMKESGIFRDIESSMRAGYPEIQIEFDRERTATFGLSVPQVANLVVDKVKGDVPTEFTWQDKKIDIRVRLDDRDRDSIEDIENMVINPDSERDVRLSAVASVYTDIGPVDIQRVGQQRVALVSANVLDGDLGVAANQVQKMLSIIEHPRGVSSRVGGQNEEMEASFQSLRFALLLALIMVYLVMASLFESLLHPFIIMFTIPLAAVGAIFGLALTGTSISVVVFIGLILLVGIVVNNAIVLIDRVNQLRELGMTKKQAIIEGANQRLRPIMITTLTTILGLLPMAIGMGEASELRTPMAITVIGGLFVSTFLTLIIIPVVYDLIDRKVINRESLDSGAALDSQS</sequence>
<proteinExistence type="predicted"/>
<feature type="transmembrane region" description="Helical" evidence="1">
    <location>
        <begin position="513"/>
        <end position="536"/>
    </location>
</feature>
<feature type="transmembrane region" description="Helical" evidence="1">
    <location>
        <begin position="931"/>
        <end position="951"/>
    </location>
</feature>
<dbReference type="SUPFAM" id="SSF82866">
    <property type="entry name" value="Multidrug efflux transporter AcrB transmembrane domain"/>
    <property type="match status" value="2"/>
</dbReference>
<dbReference type="SUPFAM" id="SSF82714">
    <property type="entry name" value="Multidrug efflux transporter AcrB TolC docking domain, DN and DC subdomains"/>
    <property type="match status" value="2"/>
</dbReference>
<name>A0A520S2D8_9GAMM</name>
<dbReference type="PANTHER" id="PTHR32063">
    <property type="match status" value="1"/>
</dbReference>
<feature type="transmembrane region" description="Helical" evidence="1">
    <location>
        <begin position="392"/>
        <end position="414"/>
    </location>
</feature>
<comment type="caution">
    <text evidence="2">The sequence shown here is derived from an EMBL/GenBank/DDBJ whole genome shotgun (WGS) entry which is preliminary data.</text>
</comment>
<dbReference type="Pfam" id="PF00873">
    <property type="entry name" value="ACR_tran"/>
    <property type="match status" value="1"/>
</dbReference>
<dbReference type="InterPro" id="IPR001036">
    <property type="entry name" value="Acrflvin-R"/>
</dbReference>
<feature type="transmembrane region" description="Helical" evidence="1">
    <location>
        <begin position="467"/>
        <end position="493"/>
    </location>
</feature>
<organism evidence="2 3">
    <name type="scientific">OM182 bacterium</name>
    <dbReference type="NCBI Taxonomy" id="2510334"/>
    <lineage>
        <taxon>Bacteria</taxon>
        <taxon>Pseudomonadati</taxon>
        <taxon>Pseudomonadota</taxon>
        <taxon>Gammaproteobacteria</taxon>
        <taxon>OMG group</taxon>
        <taxon>OM182 clade</taxon>
    </lineage>
</organism>
<feature type="transmembrane region" description="Helical" evidence="1">
    <location>
        <begin position="1034"/>
        <end position="1057"/>
    </location>
</feature>
<dbReference type="Gene3D" id="3.30.70.1430">
    <property type="entry name" value="Multidrug efflux transporter AcrB pore domain"/>
    <property type="match status" value="2"/>
</dbReference>
<feature type="transmembrane region" description="Helical" evidence="1">
    <location>
        <begin position="434"/>
        <end position="455"/>
    </location>
</feature>
<gene>
    <name evidence="2" type="ORF">EVA68_03615</name>
</gene>
<keyword evidence="1" id="KW-1133">Transmembrane helix</keyword>
<dbReference type="PRINTS" id="PR00702">
    <property type="entry name" value="ACRIFLAVINRP"/>
</dbReference>
<dbReference type="GO" id="GO:0005886">
    <property type="term" value="C:plasma membrane"/>
    <property type="evidence" value="ECO:0007669"/>
    <property type="project" value="TreeGrafter"/>
</dbReference>
<dbReference type="Gene3D" id="3.30.70.1320">
    <property type="entry name" value="Multidrug efflux transporter AcrB pore domain like"/>
    <property type="match status" value="1"/>
</dbReference>
<dbReference type="EMBL" id="SHAG01000009">
    <property type="protein sequence ID" value="RZO76640.1"/>
    <property type="molecule type" value="Genomic_DNA"/>
</dbReference>
<dbReference type="PANTHER" id="PTHR32063:SF0">
    <property type="entry name" value="SWARMING MOTILITY PROTEIN SWRC"/>
    <property type="match status" value="1"/>
</dbReference>
<evidence type="ECO:0000313" key="3">
    <source>
        <dbReference type="Proteomes" id="UP000316199"/>
    </source>
</evidence>
<feature type="transmembrane region" description="Helical" evidence="1">
    <location>
        <begin position="957"/>
        <end position="982"/>
    </location>
</feature>
<dbReference type="Proteomes" id="UP000316199">
    <property type="component" value="Unassembled WGS sequence"/>
</dbReference>
<keyword evidence="1" id="KW-0812">Transmembrane</keyword>
<feature type="transmembrane region" description="Helical" evidence="1">
    <location>
        <begin position="1003"/>
        <end position="1022"/>
    </location>
</feature>